<gene>
    <name evidence="1" type="ORF">RHTO0S_08e06414g</name>
</gene>
<dbReference type="AlphaFoldDB" id="A0A061B7H4"/>
<evidence type="ECO:0000313" key="1">
    <source>
        <dbReference type="EMBL" id="CDR43824.1"/>
    </source>
</evidence>
<protein>
    <submittedName>
        <fullName evidence="1">RHTO0S08e06414g1_1</fullName>
    </submittedName>
</protein>
<dbReference type="OrthoDB" id="2525056at2759"/>
<reference evidence="1" key="1">
    <citation type="journal article" date="2014" name="Genome Announc.">
        <title>Draft genome sequence of Rhodosporidium toruloides CECT1137, an oleaginous yeast of biotechnological interest.</title>
        <authorList>
            <person name="Morin N."/>
            <person name="Calcas X."/>
            <person name="Devillers H."/>
            <person name="Durrens P."/>
            <person name="Sherman D.J."/>
            <person name="Nicaud J.-M."/>
            <person name="Neuveglise C."/>
        </authorList>
    </citation>
    <scope>NUCLEOTIDE SEQUENCE</scope>
    <source>
        <strain evidence="1">CECT1137</strain>
    </source>
</reference>
<name>A0A061B7H4_RHOTO</name>
<organism evidence="1">
    <name type="scientific">Rhodotorula toruloides</name>
    <name type="common">Yeast</name>
    <name type="synonym">Rhodosporidium toruloides</name>
    <dbReference type="NCBI Taxonomy" id="5286"/>
    <lineage>
        <taxon>Eukaryota</taxon>
        <taxon>Fungi</taxon>
        <taxon>Dikarya</taxon>
        <taxon>Basidiomycota</taxon>
        <taxon>Pucciniomycotina</taxon>
        <taxon>Microbotryomycetes</taxon>
        <taxon>Sporidiobolales</taxon>
        <taxon>Sporidiobolaceae</taxon>
        <taxon>Rhodotorula</taxon>
    </lineage>
</organism>
<dbReference type="EMBL" id="LK052943">
    <property type="protein sequence ID" value="CDR43824.1"/>
    <property type="molecule type" value="Genomic_DNA"/>
</dbReference>
<accession>A0A061B7H4</accession>
<sequence length="358" mass="39667">MPATLVTLPTELLILIIRLSLPPDSLVLDAAQLRRDALLAISFVNKRIRHLTKPLLRETVILRSTTEGKAVRGASRKLRAQARSVVLAIPHEPSTYLEMTGLAIVETLPSVRHASIAGYWIGFPLGETSPLRRLKTLRLANSIFNVTLAYPLRAFALSHLALVGLIREPPGFHEFIRPENLPALRYLRVSGGADAAIVLWAAELLEQLTACQVGLCVSTGWSQSHRRYAKGLVQEFSSALDKTLFELTTAINDEPQPDKIRYLLLTGQRRSDALSQLLAMTPLVLTSVFTSLDAIFIPRQYHNQSTEPTSSISDVSAGGLFGELERARAKVVWIEDSEADFVLPDFERYLAEKEREAA</sequence>
<proteinExistence type="predicted"/>